<proteinExistence type="predicted"/>
<dbReference type="AlphaFoldDB" id="A0A7J7D794"/>
<dbReference type="EMBL" id="JAAARO010000009">
    <property type="protein sequence ID" value="KAF5742227.1"/>
    <property type="molecule type" value="Genomic_DNA"/>
</dbReference>
<comment type="caution">
    <text evidence="1">The sequence shown here is derived from an EMBL/GenBank/DDBJ whole genome shotgun (WGS) entry which is preliminary data.</text>
</comment>
<sequence length="233" mass="25754">MGIDPVTHSPRLDLLDLSSILSSSLYNSSQIDISRMLGVQPLVNPELLKLASSLMQSQQENPKLGFPQTGQENHLVPNHYQYNQIVPDINPPCTIPNFSDEAQLLLDPNVEQFSSSFNNFSSQIPPLNDWQTNGDYVPATLPSYNYNCSFPDQAAAIMDPSSETSSTFMSNGSDHNFSFASALSTPSSSPSPLNSNSTTTYVNSIEDERESYCSNNMLKFGIQDTLDINDYMF</sequence>
<gene>
    <name evidence="1" type="ORF">HS088_TW09G00271</name>
</gene>
<dbReference type="InParanoid" id="A0A7J7D794"/>
<dbReference type="Proteomes" id="UP000593562">
    <property type="component" value="Unassembled WGS sequence"/>
</dbReference>
<reference evidence="1 2" key="1">
    <citation type="journal article" date="2020" name="Nat. Commun.">
        <title>Genome of Tripterygium wilfordii and identification of cytochrome P450 involved in triptolide biosynthesis.</title>
        <authorList>
            <person name="Tu L."/>
            <person name="Su P."/>
            <person name="Zhang Z."/>
            <person name="Gao L."/>
            <person name="Wang J."/>
            <person name="Hu T."/>
            <person name="Zhou J."/>
            <person name="Zhang Y."/>
            <person name="Zhao Y."/>
            <person name="Liu Y."/>
            <person name="Song Y."/>
            <person name="Tong Y."/>
            <person name="Lu Y."/>
            <person name="Yang J."/>
            <person name="Xu C."/>
            <person name="Jia M."/>
            <person name="Peters R.J."/>
            <person name="Huang L."/>
            <person name="Gao W."/>
        </authorList>
    </citation>
    <scope>NUCLEOTIDE SEQUENCE [LARGE SCALE GENOMIC DNA]</scope>
    <source>
        <strain evidence="2">cv. XIE 37</strain>
        <tissue evidence="1">Leaf</tissue>
    </source>
</reference>
<protein>
    <submittedName>
        <fullName evidence="1">Uncharacterized protein</fullName>
    </submittedName>
</protein>
<evidence type="ECO:0000313" key="1">
    <source>
        <dbReference type="EMBL" id="KAF5742227.1"/>
    </source>
</evidence>
<name>A0A7J7D794_TRIWF</name>
<evidence type="ECO:0000313" key="2">
    <source>
        <dbReference type="Proteomes" id="UP000593562"/>
    </source>
</evidence>
<keyword evidence="2" id="KW-1185">Reference proteome</keyword>
<accession>A0A7J7D794</accession>
<organism evidence="1 2">
    <name type="scientific">Tripterygium wilfordii</name>
    <name type="common">Thunder God vine</name>
    <dbReference type="NCBI Taxonomy" id="458696"/>
    <lineage>
        <taxon>Eukaryota</taxon>
        <taxon>Viridiplantae</taxon>
        <taxon>Streptophyta</taxon>
        <taxon>Embryophyta</taxon>
        <taxon>Tracheophyta</taxon>
        <taxon>Spermatophyta</taxon>
        <taxon>Magnoliopsida</taxon>
        <taxon>eudicotyledons</taxon>
        <taxon>Gunneridae</taxon>
        <taxon>Pentapetalae</taxon>
        <taxon>rosids</taxon>
        <taxon>fabids</taxon>
        <taxon>Celastrales</taxon>
        <taxon>Celastraceae</taxon>
        <taxon>Tripterygium</taxon>
    </lineage>
</organism>